<dbReference type="GO" id="GO:0003755">
    <property type="term" value="F:peptidyl-prolyl cis-trans isomerase activity"/>
    <property type="evidence" value="ECO:0007669"/>
    <property type="project" value="InterPro"/>
</dbReference>
<evidence type="ECO:0000313" key="1">
    <source>
        <dbReference type="EMBL" id="CEM38808.1"/>
    </source>
</evidence>
<evidence type="ECO:0000313" key="2">
    <source>
        <dbReference type="Proteomes" id="UP000041254"/>
    </source>
</evidence>
<reference evidence="1 2" key="1">
    <citation type="submission" date="2014-11" db="EMBL/GenBank/DDBJ databases">
        <authorList>
            <person name="Zhu J."/>
            <person name="Qi W."/>
            <person name="Song R."/>
        </authorList>
    </citation>
    <scope>NUCLEOTIDE SEQUENCE [LARGE SCALE GENOMIC DNA]</scope>
</reference>
<dbReference type="VEuPathDB" id="CryptoDB:Vbra_1895"/>
<sequence>MLAIGEDLRRGERELVCVEALCRLRPCLIRAIRHIVAHITHHVPDIHIQWATVSMGDRVVGLLDGRDVYADGHGGYAVKVKGEMRPLPSSAHDKTIMFADVLSHGATLRPQGANSNTSSDGNSHEGFVRIPSGAYHKVVQEGTGRVPTATDRVKYNHISWSDAFDGQNKAYEERGRVNRVSDWVLWEREALLSMPEGEVRQIIVPATHGAYVQLHLISIE</sequence>
<accession>A0A0G4H4U7</accession>
<protein>
    <submittedName>
        <fullName evidence="1">Uncharacterized protein</fullName>
    </submittedName>
</protein>
<dbReference type="Gene3D" id="3.10.50.40">
    <property type="match status" value="1"/>
</dbReference>
<dbReference type="InterPro" id="IPR046357">
    <property type="entry name" value="PPIase_dom_sf"/>
</dbReference>
<gene>
    <name evidence="1" type="ORF">Vbra_1895</name>
</gene>
<dbReference type="SUPFAM" id="SSF54534">
    <property type="entry name" value="FKBP-like"/>
    <property type="match status" value="1"/>
</dbReference>
<name>A0A0G4H4U7_VITBC</name>
<keyword evidence="2" id="KW-1185">Reference proteome</keyword>
<dbReference type="Proteomes" id="UP000041254">
    <property type="component" value="Unassembled WGS sequence"/>
</dbReference>
<dbReference type="InParanoid" id="A0A0G4H4U7"/>
<dbReference type="PhylomeDB" id="A0A0G4H4U7"/>
<proteinExistence type="predicted"/>
<dbReference type="EMBL" id="CDMY01001000">
    <property type="protein sequence ID" value="CEM38808.1"/>
    <property type="molecule type" value="Genomic_DNA"/>
</dbReference>
<organism evidence="1 2">
    <name type="scientific">Vitrella brassicaformis (strain CCMP3155)</name>
    <dbReference type="NCBI Taxonomy" id="1169540"/>
    <lineage>
        <taxon>Eukaryota</taxon>
        <taxon>Sar</taxon>
        <taxon>Alveolata</taxon>
        <taxon>Colpodellida</taxon>
        <taxon>Vitrellaceae</taxon>
        <taxon>Vitrella</taxon>
    </lineage>
</organism>
<dbReference type="OrthoDB" id="77911at2759"/>
<dbReference type="AlphaFoldDB" id="A0A0G4H4U7"/>